<dbReference type="EMBL" id="VSRR010002989">
    <property type="protein sequence ID" value="MPC34124.1"/>
    <property type="molecule type" value="Genomic_DNA"/>
</dbReference>
<sequence>MASVCYSNLNIVLPEKTGIRISSVRQMLNEHKTDSQKFPAAANVILAFTHEAETPADCVRAGGARKRGTDDWEGREWSIMTPGPAVDTFPGADVVNSHVG</sequence>
<organism evidence="1 2">
    <name type="scientific">Portunus trituberculatus</name>
    <name type="common">Swimming crab</name>
    <name type="synonym">Neptunus trituberculatus</name>
    <dbReference type="NCBI Taxonomy" id="210409"/>
    <lineage>
        <taxon>Eukaryota</taxon>
        <taxon>Metazoa</taxon>
        <taxon>Ecdysozoa</taxon>
        <taxon>Arthropoda</taxon>
        <taxon>Crustacea</taxon>
        <taxon>Multicrustacea</taxon>
        <taxon>Malacostraca</taxon>
        <taxon>Eumalacostraca</taxon>
        <taxon>Eucarida</taxon>
        <taxon>Decapoda</taxon>
        <taxon>Pleocyemata</taxon>
        <taxon>Brachyura</taxon>
        <taxon>Eubrachyura</taxon>
        <taxon>Portunoidea</taxon>
        <taxon>Portunidae</taxon>
        <taxon>Portuninae</taxon>
        <taxon>Portunus</taxon>
    </lineage>
</organism>
<dbReference type="Proteomes" id="UP000324222">
    <property type="component" value="Unassembled WGS sequence"/>
</dbReference>
<accession>A0A5B7ENW9</accession>
<keyword evidence="2" id="KW-1185">Reference proteome</keyword>
<gene>
    <name evidence="1" type="ORF">E2C01_027503</name>
</gene>
<proteinExistence type="predicted"/>
<evidence type="ECO:0000313" key="1">
    <source>
        <dbReference type="EMBL" id="MPC34124.1"/>
    </source>
</evidence>
<comment type="caution">
    <text evidence="1">The sequence shown here is derived from an EMBL/GenBank/DDBJ whole genome shotgun (WGS) entry which is preliminary data.</text>
</comment>
<evidence type="ECO:0000313" key="2">
    <source>
        <dbReference type="Proteomes" id="UP000324222"/>
    </source>
</evidence>
<dbReference type="AlphaFoldDB" id="A0A5B7ENW9"/>
<reference evidence="1 2" key="1">
    <citation type="submission" date="2019-05" db="EMBL/GenBank/DDBJ databases">
        <title>Another draft genome of Portunus trituberculatus and its Hox gene families provides insights of decapod evolution.</title>
        <authorList>
            <person name="Jeong J.-H."/>
            <person name="Song I."/>
            <person name="Kim S."/>
            <person name="Choi T."/>
            <person name="Kim D."/>
            <person name="Ryu S."/>
            <person name="Kim W."/>
        </authorList>
    </citation>
    <scope>NUCLEOTIDE SEQUENCE [LARGE SCALE GENOMIC DNA]</scope>
    <source>
        <tissue evidence="1">Muscle</tissue>
    </source>
</reference>
<protein>
    <submittedName>
        <fullName evidence="1">Uncharacterized protein</fullName>
    </submittedName>
</protein>
<name>A0A5B7ENW9_PORTR</name>